<dbReference type="InterPro" id="IPR017452">
    <property type="entry name" value="GPCR_Rhodpsn_7TM"/>
</dbReference>
<dbReference type="GO" id="GO:0004930">
    <property type="term" value="F:G protein-coupled receptor activity"/>
    <property type="evidence" value="ECO:0007669"/>
    <property type="project" value="UniProtKB-KW"/>
</dbReference>
<reference evidence="10" key="1">
    <citation type="submission" date="2025-08" db="UniProtKB">
        <authorList>
            <consortium name="Ensembl"/>
        </authorList>
    </citation>
    <scope>IDENTIFICATION</scope>
</reference>
<keyword evidence="2 8" id="KW-0812">Transmembrane</keyword>
<evidence type="ECO:0000259" key="9">
    <source>
        <dbReference type="PROSITE" id="PS50262"/>
    </source>
</evidence>
<feature type="transmembrane region" description="Helical" evidence="8">
    <location>
        <begin position="63"/>
        <end position="87"/>
    </location>
</feature>
<dbReference type="PRINTS" id="PR00237">
    <property type="entry name" value="GPCRRHODOPSN"/>
</dbReference>
<feature type="transmembrane region" description="Helical" evidence="8">
    <location>
        <begin position="141"/>
        <end position="162"/>
    </location>
</feature>
<evidence type="ECO:0000313" key="10">
    <source>
        <dbReference type="Ensembl" id="ENSPCEP00000007137.1"/>
    </source>
</evidence>
<dbReference type="PANTHER" id="PTHR45695">
    <property type="entry name" value="LEUCOKININ RECEPTOR-RELATED"/>
    <property type="match status" value="1"/>
</dbReference>
<accession>A0A8C8RKH2</accession>
<evidence type="ECO:0000256" key="6">
    <source>
        <dbReference type="ARBA" id="ARBA00023170"/>
    </source>
</evidence>
<feature type="transmembrane region" description="Helical" evidence="8">
    <location>
        <begin position="262"/>
        <end position="283"/>
    </location>
</feature>
<evidence type="ECO:0000256" key="1">
    <source>
        <dbReference type="ARBA" id="ARBA00004141"/>
    </source>
</evidence>
<dbReference type="PROSITE" id="PS50262">
    <property type="entry name" value="G_PROTEIN_RECEP_F1_2"/>
    <property type="match status" value="1"/>
</dbReference>
<comment type="subcellular location">
    <subcellularLocation>
        <location evidence="1">Membrane</location>
        <topology evidence="1">Multi-pass membrane protein</topology>
    </subcellularLocation>
</comment>
<feature type="transmembrane region" description="Helical" evidence="8">
    <location>
        <begin position="33"/>
        <end position="51"/>
    </location>
</feature>
<evidence type="ECO:0000256" key="8">
    <source>
        <dbReference type="SAM" id="Phobius"/>
    </source>
</evidence>
<keyword evidence="7" id="KW-0807">Transducer</keyword>
<dbReference type="SUPFAM" id="SSF81321">
    <property type="entry name" value="Family A G protein-coupled receptor-like"/>
    <property type="match status" value="1"/>
</dbReference>
<sequence length="332" mass="35299">MNITTALGVPTCNKTMCPGRPHVSPALGSVVDGVLFLAGVAGHALAFAVLLKHKACRRGTVLLLLNLSLADTLQLACVPFAAVAAATQAWLFGTVLCKLLGFMGVASSSASAFTLVALAGQRYLAVAHPWKAYRFQLVWHPPTIAVAIWAPAMALAVPQLVYRDACAGLSCFVFLAGTSQGAYAVALFLCAFAVPLVAISILHAAIVGHLCSRKPATQPRHLDKYNARMARVLLLLVLAFVTCWLPSYALLLKGLDGTHGALPALCWFLTSASSVANPAIYIFTSRQFRSDARALLLGGCRKRLRNKVRPVTLDTERPVKWATDSATSAGQH</sequence>
<feature type="domain" description="G-protein coupled receptors family 1 profile" evidence="9">
    <location>
        <begin position="42"/>
        <end position="281"/>
    </location>
</feature>
<organism evidence="10 11">
    <name type="scientific">Pelusios castaneus</name>
    <name type="common">West African mud turtle</name>
    <dbReference type="NCBI Taxonomy" id="367368"/>
    <lineage>
        <taxon>Eukaryota</taxon>
        <taxon>Metazoa</taxon>
        <taxon>Chordata</taxon>
        <taxon>Craniata</taxon>
        <taxon>Vertebrata</taxon>
        <taxon>Euteleostomi</taxon>
        <taxon>Archelosauria</taxon>
        <taxon>Testudinata</taxon>
        <taxon>Testudines</taxon>
        <taxon>Pleurodira</taxon>
        <taxon>Pelomedusidae</taxon>
        <taxon>Pelusios</taxon>
    </lineage>
</organism>
<name>A0A8C8RKH2_9SAUR</name>
<keyword evidence="11" id="KW-1185">Reference proteome</keyword>
<proteinExistence type="predicted"/>
<dbReference type="PANTHER" id="PTHR45695:SF29">
    <property type="entry name" value="SOMATOSTATIN RECEPTOR TYPE 3 ISOFORM X2"/>
    <property type="match status" value="1"/>
</dbReference>
<dbReference type="GO" id="GO:0005886">
    <property type="term" value="C:plasma membrane"/>
    <property type="evidence" value="ECO:0007669"/>
    <property type="project" value="TreeGrafter"/>
</dbReference>
<dbReference type="AlphaFoldDB" id="A0A8C8RKH2"/>
<dbReference type="InterPro" id="IPR000276">
    <property type="entry name" value="GPCR_Rhodpsn"/>
</dbReference>
<keyword evidence="3 8" id="KW-1133">Transmembrane helix</keyword>
<keyword evidence="6" id="KW-0675">Receptor</keyword>
<evidence type="ECO:0000256" key="3">
    <source>
        <dbReference type="ARBA" id="ARBA00022989"/>
    </source>
</evidence>
<keyword evidence="5 8" id="KW-0472">Membrane</keyword>
<evidence type="ECO:0000256" key="2">
    <source>
        <dbReference type="ARBA" id="ARBA00022692"/>
    </source>
</evidence>
<keyword evidence="4" id="KW-0297">G-protein coupled receptor</keyword>
<reference evidence="10" key="2">
    <citation type="submission" date="2025-09" db="UniProtKB">
        <authorList>
            <consortium name="Ensembl"/>
        </authorList>
    </citation>
    <scope>IDENTIFICATION</scope>
</reference>
<feature type="transmembrane region" description="Helical" evidence="8">
    <location>
        <begin position="182"/>
        <end position="211"/>
    </location>
</feature>
<feature type="transmembrane region" description="Helical" evidence="8">
    <location>
        <begin position="232"/>
        <end position="250"/>
    </location>
</feature>
<evidence type="ECO:0000256" key="5">
    <source>
        <dbReference type="ARBA" id="ARBA00023136"/>
    </source>
</evidence>
<dbReference type="Ensembl" id="ENSPCET00000007390.1">
    <property type="protein sequence ID" value="ENSPCEP00000007137.1"/>
    <property type="gene ID" value="ENSPCEG00000005739.1"/>
</dbReference>
<dbReference type="Pfam" id="PF00001">
    <property type="entry name" value="7tm_1"/>
    <property type="match status" value="1"/>
</dbReference>
<evidence type="ECO:0000256" key="7">
    <source>
        <dbReference type="ARBA" id="ARBA00023224"/>
    </source>
</evidence>
<feature type="transmembrane region" description="Helical" evidence="8">
    <location>
        <begin position="99"/>
        <end position="120"/>
    </location>
</feature>
<protein>
    <recommendedName>
        <fullName evidence="9">G-protein coupled receptors family 1 profile domain-containing protein</fullName>
    </recommendedName>
</protein>
<dbReference type="Gene3D" id="1.20.1070.10">
    <property type="entry name" value="Rhodopsin 7-helix transmembrane proteins"/>
    <property type="match status" value="1"/>
</dbReference>
<evidence type="ECO:0000256" key="4">
    <source>
        <dbReference type="ARBA" id="ARBA00023040"/>
    </source>
</evidence>
<evidence type="ECO:0000313" key="11">
    <source>
        <dbReference type="Proteomes" id="UP000694393"/>
    </source>
</evidence>
<dbReference type="Proteomes" id="UP000694393">
    <property type="component" value="Unplaced"/>
</dbReference>